<evidence type="ECO:0008006" key="3">
    <source>
        <dbReference type="Google" id="ProtNLM"/>
    </source>
</evidence>
<proteinExistence type="predicted"/>
<gene>
    <name evidence="1" type="ORF">KSB_78310</name>
</gene>
<dbReference type="Proteomes" id="UP000654345">
    <property type="component" value="Unassembled WGS sequence"/>
</dbReference>
<reference evidence="1 2" key="1">
    <citation type="journal article" date="2021" name="Int. J. Syst. Evol. Microbiol.">
        <title>Reticulibacter mediterranei gen. nov., sp. nov., within the new family Reticulibacteraceae fam. nov., and Ktedonospora formicarum gen. nov., sp. nov., Ktedonobacter robiniae sp. nov., Dictyobacter formicarum sp. nov. and Dictyobacter arantiisoli sp. nov., belonging to the class Ktedonobacteria.</title>
        <authorList>
            <person name="Yabe S."/>
            <person name="Zheng Y."/>
            <person name="Wang C.M."/>
            <person name="Sakai Y."/>
            <person name="Abe K."/>
            <person name="Yokota A."/>
            <person name="Donadio S."/>
            <person name="Cavaletti L."/>
            <person name="Monciardini P."/>
        </authorList>
    </citation>
    <scope>NUCLEOTIDE SEQUENCE [LARGE SCALE GENOMIC DNA]</scope>
    <source>
        <strain evidence="1 2">SOSP1-30</strain>
    </source>
</reference>
<sequence>MKVSLEKQSYVMQCENFGARGCSGCTCDPCDCNPCNCGDGVAIPRWRVSGYFVEKGELEALDVSGLLILSLAQPCGESEAGAWQEVLLIDSRASTSQAAALLNAFEARLASIPAEIGTHFSGQRSVYQVPMSYHRDEQRSWLEVEFMPEQALPLRESAESLFKEWRYSGPMALR</sequence>
<keyword evidence="2" id="KW-1185">Reference proteome</keyword>
<dbReference type="Pfam" id="PF07040">
    <property type="entry name" value="DUF1326"/>
    <property type="match status" value="1"/>
</dbReference>
<name>A0ABQ3V321_9CHLR</name>
<dbReference type="RefSeq" id="WP_201375548.1">
    <property type="nucleotide sequence ID" value="NZ_BNJG01000003.1"/>
</dbReference>
<dbReference type="EMBL" id="BNJG01000003">
    <property type="protein sequence ID" value="GHO59356.1"/>
    <property type="molecule type" value="Genomic_DNA"/>
</dbReference>
<evidence type="ECO:0000313" key="1">
    <source>
        <dbReference type="EMBL" id="GHO59356.1"/>
    </source>
</evidence>
<evidence type="ECO:0000313" key="2">
    <source>
        <dbReference type="Proteomes" id="UP000654345"/>
    </source>
</evidence>
<organism evidence="1 2">
    <name type="scientific">Ktedonobacter robiniae</name>
    <dbReference type="NCBI Taxonomy" id="2778365"/>
    <lineage>
        <taxon>Bacteria</taxon>
        <taxon>Bacillati</taxon>
        <taxon>Chloroflexota</taxon>
        <taxon>Ktedonobacteria</taxon>
        <taxon>Ktedonobacterales</taxon>
        <taxon>Ktedonobacteraceae</taxon>
        <taxon>Ktedonobacter</taxon>
    </lineage>
</organism>
<comment type="caution">
    <text evidence="1">The sequence shown here is derived from an EMBL/GenBank/DDBJ whole genome shotgun (WGS) entry which is preliminary data.</text>
</comment>
<accession>A0ABQ3V321</accession>
<dbReference type="InterPro" id="IPR009758">
    <property type="entry name" value="DUF1326"/>
</dbReference>
<protein>
    <recommendedName>
        <fullName evidence="3">DUF1326 domain-containing protein</fullName>
    </recommendedName>
</protein>